<organism evidence="1 2">
    <name type="scientific">Caenorhabditis tropicalis</name>
    <dbReference type="NCBI Taxonomy" id="1561998"/>
    <lineage>
        <taxon>Eukaryota</taxon>
        <taxon>Metazoa</taxon>
        <taxon>Ecdysozoa</taxon>
        <taxon>Nematoda</taxon>
        <taxon>Chromadorea</taxon>
        <taxon>Rhabditida</taxon>
        <taxon>Rhabditina</taxon>
        <taxon>Rhabditomorpha</taxon>
        <taxon>Rhabditoidea</taxon>
        <taxon>Rhabditidae</taxon>
        <taxon>Peloderinae</taxon>
        <taxon>Caenorhabditis</taxon>
    </lineage>
</organism>
<dbReference type="InterPro" id="IPR015919">
    <property type="entry name" value="Cadherin-like_sf"/>
</dbReference>
<evidence type="ECO:0000313" key="2">
    <source>
        <dbReference type="WBParaSite" id="Csp11.Scaffold629.g12185.t1"/>
    </source>
</evidence>
<dbReference type="GO" id="GO:0016020">
    <property type="term" value="C:membrane"/>
    <property type="evidence" value="ECO:0007669"/>
    <property type="project" value="InterPro"/>
</dbReference>
<sequence>MNQNKNNYSIMFRLISNEGILSVNGDFTAAHFGEHDLTIVARDHGEPSLETRARVQISIFGTLITMATVRCIIIGPP</sequence>
<reference evidence="2" key="1">
    <citation type="submission" date="2016-11" db="UniProtKB">
        <authorList>
            <consortium name="WormBaseParasite"/>
        </authorList>
    </citation>
    <scope>IDENTIFICATION</scope>
</reference>
<accession>A0A1I7TVF5</accession>
<evidence type="ECO:0000313" key="1">
    <source>
        <dbReference type="Proteomes" id="UP000095282"/>
    </source>
</evidence>
<dbReference type="GO" id="GO:0005509">
    <property type="term" value="F:calcium ion binding"/>
    <property type="evidence" value="ECO:0007669"/>
    <property type="project" value="InterPro"/>
</dbReference>
<dbReference type="Proteomes" id="UP000095282">
    <property type="component" value="Unplaced"/>
</dbReference>
<dbReference type="Gene3D" id="2.60.40.60">
    <property type="entry name" value="Cadherins"/>
    <property type="match status" value="1"/>
</dbReference>
<dbReference type="AlphaFoldDB" id="A0A1I7TVF5"/>
<name>A0A1I7TVF5_9PELO</name>
<dbReference type="SUPFAM" id="SSF49313">
    <property type="entry name" value="Cadherin-like"/>
    <property type="match status" value="1"/>
</dbReference>
<dbReference type="eggNOG" id="KOG3594">
    <property type="taxonomic scope" value="Eukaryota"/>
</dbReference>
<keyword evidence="1" id="KW-1185">Reference proteome</keyword>
<dbReference type="STRING" id="1561998.A0A1I7TVF5"/>
<proteinExistence type="predicted"/>
<dbReference type="CDD" id="cd11304">
    <property type="entry name" value="Cadherin_repeat"/>
    <property type="match status" value="1"/>
</dbReference>
<protein>
    <submittedName>
        <fullName evidence="2">Galectin</fullName>
    </submittedName>
</protein>
<dbReference type="WBParaSite" id="Csp11.Scaffold629.g12185.t1">
    <property type="protein sequence ID" value="Csp11.Scaffold629.g12185.t1"/>
    <property type="gene ID" value="Csp11.Scaffold629.g12185"/>
</dbReference>